<evidence type="ECO:0000313" key="1">
    <source>
        <dbReference type="EMBL" id="AOZ95938.1"/>
    </source>
</evidence>
<protein>
    <submittedName>
        <fullName evidence="1">Uncharacterized protein</fullName>
    </submittedName>
</protein>
<dbReference type="AlphaFoldDB" id="A0A1D9NZZ0"/>
<accession>A0A1D9NZZ0</accession>
<proteinExistence type="predicted"/>
<dbReference type="EMBL" id="CP017831">
    <property type="protein sequence ID" value="AOZ95938.1"/>
    <property type="molecule type" value="Genomic_DNA"/>
</dbReference>
<evidence type="ECO:0000313" key="2">
    <source>
        <dbReference type="Proteomes" id="UP000179284"/>
    </source>
</evidence>
<keyword evidence="2" id="KW-1185">Reference proteome</keyword>
<reference evidence="2" key="1">
    <citation type="submission" date="2016-10" db="EMBL/GenBank/DDBJ databases">
        <title>The complete genome sequence of the rumen bacterium Butyrivibrio hungatei MB2003.</title>
        <authorList>
            <person name="Palevich N."/>
            <person name="Kelly W.J."/>
            <person name="Leahy S.C."/>
            <person name="Altermann E."/>
            <person name="Rakonjac J."/>
            <person name="Attwood G.T."/>
        </authorList>
    </citation>
    <scope>NUCLEOTIDE SEQUENCE [LARGE SCALE GENOMIC DNA]</scope>
    <source>
        <strain evidence="2">MB2003</strain>
    </source>
</reference>
<organism evidence="1 2">
    <name type="scientific">Butyrivibrio hungatei</name>
    <dbReference type="NCBI Taxonomy" id="185008"/>
    <lineage>
        <taxon>Bacteria</taxon>
        <taxon>Bacillati</taxon>
        <taxon>Bacillota</taxon>
        <taxon>Clostridia</taxon>
        <taxon>Lachnospirales</taxon>
        <taxon>Lachnospiraceae</taxon>
        <taxon>Butyrivibrio</taxon>
    </lineage>
</organism>
<dbReference type="Proteomes" id="UP000179284">
    <property type="component" value="Chromosome I"/>
</dbReference>
<gene>
    <name evidence="1" type="ORF">bhn_I0904</name>
</gene>
<sequence length="47" mass="5402">MEEAAKGPIQEFGPKLMIEVMDTITVFERGNLRIRFYDGTEFSYEAA</sequence>
<dbReference type="KEGG" id="bhu:bhn_I0904"/>
<name>A0A1D9NZZ0_9FIRM</name>